<protein>
    <recommendedName>
        <fullName evidence="1">HD domain-containing protein</fullName>
    </recommendedName>
</protein>
<dbReference type="Gene3D" id="1.10.3210.10">
    <property type="entry name" value="Hypothetical protein af1432"/>
    <property type="match status" value="1"/>
</dbReference>
<sequence length="189" mass="21148">MNIDRNTAVDLLNKYVVTEHIKTHSFAVEAVMRALAKRLSPQDVDLWGITGLLHDLDNDLVDWKSDMSLHGKRTVKILKELEFGNEAMYNAILAHNPATGKKVENVFENALYSGDPITGFINAITLVYPDKKIASVKVKSIVKRMKETRFAAGANREAMWAIENTGIKFEEFAQLSLDAMKEISDVLGL</sequence>
<comment type="caution">
    <text evidence="2">The sequence shown here is derived from an EMBL/GenBank/DDBJ whole genome shotgun (WGS) entry which is preliminary data.</text>
</comment>
<dbReference type="InterPro" id="IPR003607">
    <property type="entry name" value="HD/PDEase_dom"/>
</dbReference>
<dbReference type="SUPFAM" id="SSF109604">
    <property type="entry name" value="HD-domain/PDEase-like"/>
    <property type="match status" value="1"/>
</dbReference>
<dbReference type="Proteomes" id="UP000003011">
    <property type="component" value="Unassembled WGS sequence"/>
</dbReference>
<dbReference type="EMBL" id="ACZL01000003">
    <property type="protein sequence ID" value="EHI56746.1"/>
    <property type="molecule type" value="Genomic_DNA"/>
</dbReference>
<name>G5GF55_9FIRM</name>
<dbReference type="STRING" id="679200.HMPREF9333_00193"/>
<reference evidence="2 3" key="1">
    <citation type="submission" date="2011-08" db="EMBL/GenBank/DDBJ databases">
        <title>The Genome Sequence of Johnsonella ignava ATCC 51276.</title>
        <authorList>
            <consortium name="The Broad Institute Genome Sequencing Platform"/>
            <person name="Earl A."/>
            <person name="Ward D."/>
            <person name="Feldgarden M."/>
            <person name="Gevers D."/>
            <person name="Izard J."/>
            <person name="Blanton J.M."/>
            <person name="Baranova O.V."/>
            <person name="Dewhirst F.E."/>
            <person name="Young S.K."/>
            <person name="Zeng Q."/>
            <person name="Gargeya S."/>
            <person name="Fitzgerald M."/>
            <person name="Haas B."/>
            <person name="Abouelleil A."/>
            <person name="Alvarado L."/>
            <person name="Arachchi H.M."/>
            <person name="Berlin A."/>
            <person name="Brown A."/>
            <person name="Chapman S.B."/>
            <person name="Chen Z."/>
            <person name="Dunbar C."/>
            <person name="Freedman E."/>
            <person name="Gearin G."/>
            <person name="Gellesch M."/>
            <person name="Goldberg J."/>
            <person name="Griggs A."/>
            <person name="Gujja S."/>
            <person name="Heiman D."/>
            <person name="Howarth C."/>
            <person name="Larson L."/>
            <person name="Lui A."/>
            <person name="MacDonald P.J.P."/>
            <person name="Montmayeur A."/>
            <person name="Murphy C."/>
            <person name="Neiman D."/>
            <person name="Pearson M."/>
            <person name="Priest M."/>
            <person name="Roberts A."/>
            <person name="Saif S."/>
            <person name="Shea T."/>
            <person name="Shenoy N."/>
            <person name="Sisk P."/>
            <person name="Stolte C."/>
            <person name="Sykes S."/>
            <person name="Wortman J."/>
            <person name="Nusbaum C."/>
            <person name="Birren B."/>
        </authorList>
    </citation>
    <scope>NUCLEOTIDE SEQUENCE [LARGE SCALE GENOMIC DNA]</scope>
    <source>
        <strain evidence="2 3">ATCC 51276</strain>
    </source>
</reference>
<dbReference type="PANTHER" id="PTHR38659:SF1">
    <property type="entry name" value="METAL DEPENDENT PHOSPHOHYDROLASE"/>
    <property type="match status" value="1"/>
</dbReference>
<dbReference type="eggNOG" id="COG2316">
    <property type="taxonomic scope" value="Bacteria"/>
</dbReference>
<gene>
    <name evidence="2" type="ORF">HMPREF9333_00193</name>
</gene>
<dbReference type="PATRIC" id="fig|679200.3.peg.214"/>
<dbReference type="OrthoDB" id="9801160at2"/>
<dbReference type="InterPro" id="IPR006674">
    <property type="entry name" value="HD_domain"/>
</dbReference>
<dbReference type="AlphaFoldDB" id="G5GF55"/>
<dbReference type="Pfam" id="PF01966">
    <property type="entry name" value="HD"/>
    <property type="match status" value="1"/>
</dbReference>
<feature type="domain" description="HD" evidence="1">
    <location>
        <begin position="23"/>
        <end position="98"/>
    </location>
</feature>
<accession>G5GF55</accession>
<dbReference type="PANTHER" id="PTHR38659">
    <property type="entry name" value="METAL-DEPENDENT PHOSPHOHYDROLASE"/>
    <property type="match status" value="1"/>
</dbReference>
<dbReference type="CDD" id="cd00077">
    <property type="entry name" value="HDc"/>
    <property type="match status" value="1"/>
</dbReference>
<evidence type="ECO:0000313" key="3">
    <source>
        <dbReference type="Proteomes" id="UP000003011"/>
    </source>
</evidence>
<dbReference type="HOGENOM" id="CLU_090635_1_1_9"/>
<evidence type="ECO:0000259" key="1">
    <source>
        <dbReference type="Pfam" id="PF01966"/>
    </source>
</evidence>
<evidence type="ECO:0000313" key="2">
    <source>
        <dbReference type="EMBL" id="EHI56746.1"/>
    </source>
</evidence>
<organism evidence="2 3">
    <name type="scientific">Johnsonella ignava ATCC 51276</name>
    <dbReference type="NCBI Taxonomy" id="679200"/>
    <lineage>
        <taxon>Bacteria</taxon>
        <taxon>Bacillati</taxon>
        <taxon>Bacillota</taxon>
        <taxon>Clostridia</taxon>
        <taxon>Lachnospirales</taxon>
        <taxon>Lachnospiraceae</taxon>
        <taxon>Johnsonella</taxon>
    </lineage>
</organism>
<keyword evidence="3" id="KW-1185">Reference proteome</keyword>
<proteinExistence type="predicted"/>
<dbReference type="RefSeq" id="WP_005539163.1">
    <property type="nucleotide sequence ID" value="NZ_JH378829.1"/>
</dbReference>